<dbReference type="NCBIfam" id="TIGR01733">
    <property type="entry name" value="AA-adenyl-dom"/>
    <property type="match status" value="1"/>
</dbReference>
<feature type="compositionally biased region" description="Polar residues" evidence="5">
    <location>
        <begin position="75"/>
        <end position="90"/>
    </location>
</feature>
<dbReference type="Pfam" id="PF00668">
    <property type="entry name" value="Condensation"/>
    <property type="match status" value="2"/>
</dbReference>
<evidence type="ECO:0000256" key="1">
    <source>
        <dbReference type="ARBA" id="ARBA00022450"/>
    </source>
</evidence>
<protein>
    <recommendedName>
        <fullName evidence="6">Carrier domain-containing protein</fullName>
    </recommendedName>
</protein>
<dbReference type="OrthoDB" id="416786at2759"/>
<feature type="region of interest" description="Disordered" evidence="5">
    <location>
        <begin position="74"/>
        <end position="111"/>
    </location>
</feature>
<dbReference type="GO" id="GO:0043041">
    <property type="term" value="P:amino acid activation for nonribosomal peptide biosynthetic process"/>
    <property type="evidence" value="ECO:0007669"/>
    <property type="project" value="TreeGrafter"/>
</dbReference>
<dbReference type="InterPro" id="IPR036736">
    <property type="entry name" value="ACP-like_sf"/>
</dbReference>
<sequence length="1562" mass="173947">MQSKIRDELARELKIPSAELDGSLCFTALGGHSLSALHLVSIFKRIGVSLTVGELLQNTPINDVLSRALPVYRQANDQSDNQPTSGSTDLSHSDIDMAISTTPSPSLSTPSVRCLAPETVATIESLRERSIQIPEMQLTLIQGTYAKPGNNIIAYHCMCPLEELHATQAAWQQVIEAEEIFRKDLRIEDGNGHLVDTENTPYRWRRAEVADRDALDDELRKPPSFRDVGFEFRIITMAGDDPIACILWHVHHAFIDGFSMQIILDKVSRVLAGQPIYPGPSFVTVASERNALIEERKAEAIEYWDSQKEVLDMAGGETRLPRSAGADLSKNFWNHVATFTLNIPQSQLGDYAHRHHVTVASIYYAAWALVLSIICDSDVVRMGVVMSGRSLPVSDILDVVGSLVNTLPLGIVVRKDVNTVAFICKVFQQLLELSTFDWSIPEHGYRRQFSSVLAMQLDVAGRTTHPSSMTSPSSRMNSDIPLSITVEADGTIHVQFSHEYDSEHINLLGTYFTRTIECLMRPAHTISMCLENILSLADRQTLLSYGNCLSGLTTESSVHDNLVVLMKHAAAKHPESCAANQGAQKMSYRELDQWSDSVATHLGVYVRQGDVVCVHANPSIYWLVAIYGILKAGAVYCPLNTNLNPGLRNSMFKSSGAAVYLTPLCSEIRYRPKGNRYAWAVEDLLQRQNEQEPDEFPHVMFPEANAYLCFTSGSTGKPKGVLCTHQGLVAFQKDLEVRLHAQPGRKIAQIMSVSFDGSIHEVFSALSYGATLALPDANDPFAHLHEVDTCIFTPSLAARLDPTDYPNLSNVYLVGEQVPQDVNDRWAARVSLYNMYGPTEATCGATIKRLLPGHKVTIGRPNPTTRIYILDRNRHLAPQGVMGQIYLAGVQVSNGYINEPDLTKKRFFPDSICRGLGERMYATGDIGYWNEDGELVCLGRNDRQTKLRGFRLDLDDLEARIAGLPDVAAVAIARYEDDLVALVQPATVCVAECRKHISTVLPVHAIPRYIIPVSQFPMTPVGKLDYKAIVQNVDVRRMSRLSNEMNTTERKTTSIWADILAVKEIEITPETGFLAMGGHSLLQLRLASRLSKAFNISVPLTTIIEAATLRDLSVEIDKLRERECRGAVHVSSELDEGAVSRMEAEWISKYACSESTTSFNVSFACQLSASVDVDRLREAWNAVIAAHDILRSRYTVCGGQPRRVYSDRAPVVRTVDNYDILKEINRPFNIFEEDIIRVIMSPNMLLITVSHIVCDLTTMQVLLNEAQRVYQGATPRSGTPSYMAADAWYRVAPDGDLAFWTTYLRGAPRPTRKRASYAGTSRVSILPQETAFAMNAFIKASPFSHHQVALAAVSLALHTQQGHIDTLLGGPFLNRWSENDMNTIGLFLEPLPFRIQFDLTTVPDADAYAFLRSIQCSSQAAISHAVPWQELLCHLNITPGFPNHPLFEMMVTFHNRANGLTFDVDGAAPLYTWSEGSKFGLMCEFTELSDGEILLRLEYDESLYPHTAICMIERKIVLTMELLARNAFYTEMMRRLHEVEMETSNPQSKDPADMFLSPVRRP</sequence>
<dbReference type="Gene3D" id="3.40.50.12780">
    <property type="entry name" value="N-terminal domain of ligase-like"/>
    <property type="match status" value="1"/>
</dbReference>
<dbReference type="PROSITE" id="PS00455">
    <property type="entry name" value="AMP_BINDING"/>
    <property type="match status" value="1"/>
</dbReference>
<dbReference type="InterPro" id="IPR009081">
    <property type="entry name" value="PP-bd_ACP"/>
</dbReference>
<dbReference type="InterPro" id="IPR010071">
    <property type="entry name" value="AA_adenyl_dom"/>
</dbReference>
<feature type="compositionally biased region" description="Low complexity" evidence="5">
    <location>
        <begin position="100"/>
        <end position="111"/>
    </location>
</feature>
<feature type="region of interest" description="Disordered" evidence="5">
    <location>
        <begin position="1540"/>
        <end position="1562"/>
    </location>
</feature>
<gene>
    <name evidence="7" type="ORF">PENARI_c028G08770</name>
</gene>
<dbReference type="EMBL" id="LXJU01000028">
    <property type="protein sequence ID" value="OGE48516.1"/>
    <property type="molecule type" value="Genomic_DNA"/>
</dbReference>
<evidence type="ECO:0000256" key="3">
    <source>
        <dbReference type="ARBA" id="ARBA00022598"/>
    </source>
</evidence>
<dbReference type="RefSeq" id="XP_022483971.1">
    <property type="nucleotide sequence ID" value="XM_022636225.1"/>
</dbReference>
<dbReference type="InterPro" id="IPR000873">
    <property type="entry name" value="AMP-dep_synth/lig_dom"/>
</dbReference>
<dbReference type="Gene3D" id="3.30.300.30">
    <property type="match status" value="1"/>
</dbReference>
<dbReference type="PANTHER" id="PTHR45527">
    <property type="entry name" value="NONRIBOSOMAL PEPTIDE SYNTHETASE"/>
    <property type="match status" value="1"/>
</dbReference>
<comment type="similarity">
    <text evidence="4">Belongs to the NRP synthetase family.</text>
</comment>
<dbReference type="SUPFAM" id="SSF47336">
    <property type="entry name" value="ACP-like"/>
    <property type="match status" value="2"/>
</dbReference>
<evidence type="ECO:0000256" key="2">
    <source>
        <dbReference type="ARBA" id="ARBA00022553"/>
    </source>
</evidence>
<evidence type="ECO:0000256" key="4">
    <source>
        <dbReference type="ARBA" id="ARBA00029454"/>
    </source>
</evidence>
<name>A0A1F5L651_PENAI</name>
<dbReference type="Pfam" id="PF00501">
    <property type="entry name" value="AMP-binding"/>
    <property type="match status" value="1"/>
</dbReference>
<dbReference type="GO" id="GO:0044550">
    <property type="term" value="P:secondary metabolite biosynthetic process"/>
    <property type="evidence" value="ECO:0007669"/>
    <property type="project" value="TreeGrafter"/>
</dbReference>
<dbReference type="Gene3D" id="3.30.559.30">
    <property type="entry name" value="Nonribosomal peptide synthetase, condensation domain"/>
    <property type="match status" value="2"/>
</dbReference>
<dbReference type="GeneID" id="34580959"/>
<dbReference type="SUPFAM" id="SSF52777">
    <property type="entry name" value="CoA-dependent acyltransferases"/>
    <property type="match status" value="4"/>
</dbReference>
<dbReference type="PROSITE" id="PS00012">
    <property type="entry name" value="PHOSPHOPANTETHEINE"/>
    <property type="match status" value="2"/>
</dbReference>
<dbReference type="Pfam" id="PF00550">
    <property type="entry name" value="PP-binding"/>
    <property type="match status" value="2"/>
</dbReference>
<evidence type="ECO:0000259" key="6">
    <source>
        <dbReference type="PROSITE" id="PS50075"/>
    </source>
</evidence>
<dbReference type="InterPro" id="IPR045851">
    <property type="entry name" value="AMP-bd_C_sf"/>
</dbReference>
<dbReference type="GO" id="GO:0005737">
    <property type="term" value="C:cytoplasm"/>
    <property type="evidence" value="ECO:0007669"/>
    <property type="project" value="TreeGrafter"/>
</dbReference>
<dbReference type="Gene3D" id="1.10.1200.10">
    <property type="entry name" value="ACP-like"/>
    <property type="match status" value="2"/>
</dbReference>
<dbReference type="PANTHER" id="PTHR45527:SF11">
    <property type="entry name" value="NONRIBOSOMAL PEPTIDE SYNTHETASE 5"/>
    <property type="match status" value="1"/>
</dbReference>
<feature type="domain" description="Carrier" evidence="6">
    <location>
        <begin position="1043"/>
        <end position="1120"/>
    </location>
</feature>
<keyword evidence="1" id="KW-0596">Phosphopantetheine</keyword>
<evidence type="ECO:0000256" key="5">
    <source>
        <dbReference type="SAM" id="MobiDB-lite"/>
    </source>
</evidence>
<reference evidence="7 8" key="1">
    <citation type="journal article" date="2016" name="Sci. Rep.">
        <title>Penicillium arizonense, a new, genome sequenced fungal species, reveals a high chemical diversity in secreted metabolites.</title>
        <authorList>
            <person name="Grijseels S."/>
            <person name="Nielsen J.C."/>
            <person name="Randelovic M."/>
            <person name="Nielsen J."/>
            <person name="Nielsen K.F."/>
            <person name="Workman M."/>
            <person name="Frisvad J.C."/>
        </authorList>
    </citation>
    <scope>NUCLEOTIDE SEQUENCE [LARGE SCALE GENOMIC DNA]</scope>
    <source>
        <strain evidence="7 8">CBS 141311</strain>
    </source>
</reference>
<evidence type="ECO:0000313" key="8">
    <source>
        <dbReference type="Proteomes" id="UP000177622"/>
    </source>
</evidence>
<accession>A0A1F5L651</accession>
<organism evidence="7 8">
    <name type="scientific">Penicillium arizonense</name>
    <dbReference type="NCBI Taxonomy" id="1835702"/>
    <lineage>
        <taxon>Eukaryota</taxon>
        <taxon>Fungi</taxon>
        <taxon>Dikarya</taxon>
        <taxon>Ascomycota</taxon>
        <taxon>Pezizomycotina</taxon>
        <taxon>Eurotiomycetes</taxon>
        <taxon>Eurotiomycetidae</taxon>
        <taxon>Eurotiales</taxon>
        <taxon>Aspergillaceae</taxon>
        <taxon>Penicillium</taxon>
    </lineage>
</organism>
<comment type="caution">
    <text evidence="7">The sequence shown here is derived from an EMBL/GenBank/DDBJ whole genome shotgun (WGS) entry which is preliminary data.</text>
</comment>
<dbReference type="Proteomes" id="UP000177622">
    <property type="component" value="Unassembled WGS sequence"/>
</dbReference>
<dbReference type="CDD" id="cd19537">
    <property type="entry name" value="C_NRPS-like"/>
    <property type="match status" value="1"/>
</dbReference>
<dbReference type="InterPro" id="IPR020845">
    <property type="entry name" value="AMP-binding_CS"/>
</dbReference>
<dbReference type="Gene3D" id="3.30.559.10">
    <property type="entry name" value="Chloramphenicol acetyltransferase-like domain"/>
    <property type="match status" value="2"/>
</dbReference>
<dbReference type="GO" id="GO:0031177">
    <property type="term" value="F:phosphopantetheine binding"/>
    <property type="evidence" value="ECO:0007669"/>
    <property type="project" value="TreeGrafter"/>
</dbReference>
<keyword evidence="3" id="KW-0436">Ligase</keyword>
<dbReference type="InterPro" id="IPR001242">
    <property type="entry name" value="Condensation_dom"/>
</dbReference>
<keyword evidence="2" id="KW-0597">Phosphoprotein</keyword>
<dbReference type="InterPro" id="IPR023213">
    <property type="entry name" value="CAT-like_dom_sf"/>
</dbReference>
<dbReference type="PROSITE" id="PS50075">
    <property type="entry name" value="CARRIER"/>
    <property type="match status" value="2"/>
</dbReference>
<feature type="domain" description="Carrier" evidence="6">
    <location>
        <begin position="1"/>
        <end position="72"/>
    </location>
</feature>
<dbReference type="InterPro" id="IPR006162">
    <property type="entry name" value="Ppantetheine_attach_site"/>
</dbReference>
<evidence type="ECO:0000313" key="7">
    <source>
        <dbReference type="EMBL" id="OGE48516.1"/>
    </source>
</evidence>
<proteinExistence type="inferred from homology"/>
<dbReference type="SUPFAM" id="SSF56801">
    <property type="entry name" value="Acetyl-CoA synthetase-like"/>
    <property type="match status" value="1"/>
</dbReference>
<dbReference type="InterPro" id="IPR042099">
    <property type="entry name" value="ANL_N_sf"/>
</dbReference>
<dbReference type="GO" id="GO:0016874">
    <property type="term" value="F:ligase activity"/>
    <property type="evidence" value="ECO:0007669"/>
    <property type="project" value="UniProtKB-KW"/>
</dbReference>
<dbReference type="STRING" id="1835702.A0A1F5L651"/>
<keyword evidence="8" id="KW-1185">Reference proteome</keyword>